<dbReference type="Proteomes" id="UP000540506">
    <property type="component" value="Unassembled WGS sequence"/>
</dbReference>
<dbReference type="AlphaFoldDB" id="A0A7W7R8R3"/>
<evidence type="ECO:0000313" key="3">
    <source>
        <dbReference type="Proteomes" id="UP000540506"/>
    </source>
</evidence>
<organism evidence="2 3">
    <name type="scientific">Kitasatospora kifunensis</name>
    <name type="common">Streptomyces kifunensis</name>
    <dbReference type="NCBI Taxonomy" id="58351"/>
    <lineage>
        <taxon>Bacteria</taxon>
        <taxon>Bacillati</taxon>
        <taxon>Actinomycetota</taxon>
        <taxon>Actinomycetes</taxon>
        <taxon>Kitasatosporales</taxon>
        <taxon>Streptomycetaceae</taxon>
        <taxon>Kitasatospora</taxon>
    </lineage>
</organism>
<protein>
    <submittedName>
        <fullName evidence="2">Uncharacterized protein</fullName>
    </submittedName>
</protein>
<feature type="region of interest" description="Disordered" evidence="1">
    <location>
        <begin position="250"/>
        <end position="309"/>
    </location>
</feature>
<feature type="region of interest" description="Disordered" evidence="1">
    <location>
        <begin position="1"/>
        <end position="54"/>
    </location>
</feature>
<evidence type="ECO:0000313" key="2">
    <source>
        <dbReference type="EMBL" id="MBB4927203.1"/>
    </source>
</evidence>
<feature type="region of interest" description="Disordered" evidence="1">
    <location>
        <begin position="179"/>
        <end position="207"/>
    </location>
</feature>
<accession>A0A7W7R8R3</accession>
<dbReference type="RefSeq" id="WP_184941257.1">
    <property type="nucleotide sequence ID" value="NZ_JACHJV010000001.1"/>
</dbReference>
<reference evidence="2 3" key="1">
    <citation type="submission" date="2020-08" db="EMBL/GenBank/DDBJ databases">
        <title>Sequencing the genomes of 1000 actinobacteria strains.</title>
        <authorList>
            <person name="Klenk H.-P."/>
        </authorList>
    </citation>
    <scope>NUCLEOTIDE SEQUENCE [LARGE SCALE GENOMIC DNA]</scope>
    <source>
        <strain evidence="2 3">DSM 41654</strain>
    </source>
</reference>
<proteinExistence type="predicted"/>
<feature type="compositionally biased region" description="Pro residues" evidence="1">
    <location>
        <begin position="41"/>
        <end position="54"/>
    </location>
</feature>
<sequence length="309" mass="33418">MSWPRRVPGDSEALESWLGLDPVRPPEPAQAAEPDSGAQPGPDPGPLVVPAPPRPYDERIATAREARLTAAPVNLPSEHEQARFELGLVVALVLDAPEAARGLDLLVNSQQIQPEGAEVFAALLYATERIDGAEFWWRFAAGSGSRIAAYCLHLHHLHLGELSDADYWQAWSRDLAERAERAEQTEQTAQAGWVEDAPPPLRSSQPLLPDAVRRDILARCHRGLAPQLPLALEAVIKQLPVKVDQFGLREIPQPDSLDTETLTPDPAASQARPTPAPAPAPAPPPPPTPSNQQGSQQSCCRARPGRCLP</sequence>
<evidence type="ECO:0000256" key="1">
    <source>
        <dbReference type="SAM" id="MobiDB-lite"/>
    </source>
</evidence>
<dbReference type="EMBL" id="JACHJV010000001">
    <property type="protein sequence ID" value="MBB4927203.1"/>
    <property type="molecule type" value="Genomic_DNA"/>
</dbReference>
<keyword evidence="3" id="KW-1185">Reference proteome</keyword>
<gene>
    <name evidence="2" type="ORF">FHR34_006196</name>
</gene>
<comment type="caution">
    <text evidence="2">The sequence shown here is derived from an EMBL/GenBank/DDBJ whole genome shotgun (WGS) entry which is preliminary data.</text>
</comment>
<name>A0A7W7R8R3_KITKI</name>
<feature type="compositionally biased region" description="Pro residues" evidence="1">
    <location>
        <begin position="274"/>
        <end position="289"/>
    </location>
</feature>